<sequence length="152" mass="16013">MARVLCLLFSVFSVFAEETPSLRGAGDKGDNLHSTDVACTGTGSLSSEGPSCYGGNILGQSYALEVTNFDGSSGVVNMHADGAAITGECHGAEFHSNENIITVENYNGCLLGALKAEYKVHYCPDQDYVIVNVLKPFDVRVVLPSQSCAGEV</sequence>
<proteinExistence type="predicted"/>
<keyword evidence="2" id="KW-1185">Reference proteome</keyword>
<organism evidence="1 2">
    <name type="scientific">Durusdinium trenchii</name>
    <dbReference type="NCBI Taxonomy" id="1381693"/>
    <lineage>
        <taxon>Eukaryota</taxon>
        <taxon>Sar</taxon>
        <taxon>Alveolata</taxon>
        <taxon>Dinophyceae</taxon>
        <taxon>Suessiales</taxon>
        <taxon>Symbiodiniaceae</taxon>
        <taxon>Durusdinium</taxon>
    </lineage>
</organism>
<evidence type="ECO:0000313" key="2">
    <source>
        <dbReference type="Proteomes" id="UP001642484"/>
    </source>
</evidence>
<evidence type="ECO:0000313" key="1">
    <source>
        <dbReference type="EMBL" id="CAK8998392.1"/>
    </source>
</evidence>
<protein>
    <submittedName>
        <fullName evidence="1">Uncharacterized protein</fullName>
    </submittedName>
</protein>
<name>A0ABP0IA07_9DINO</name>
<dbReference type="EMBL" id="CAXAMN010002224">
    <property type="protein sequence ID" value="CAK8998392.1"/>
    <property type="molecule type" value="Genomic_DNA"/>
</dbReference>
<accession>A0ABP0IA07</accession>
<gene>
    <name evidence="1" type="ORF">CCMP2556_LOCUS5227</name>
</gene>
<dbReference type="Proteomes" id="UP001642484">
    <property type="component" value="Unassembled WGS sequence"/>
</dbReference>
<reference evidence="1 2" key="1">
    <citation type="submission" date="2024-02" db="EMBL/GenBank/DDBJ databases">
        <authorList>
            <person name="Chen Y."/>
            <person name="Shah S."/>
            <person name="Dougan E. K."/>
            <person name="Thang M."/>
            <person name="Chan C."/>
        </authorList>
    </citation>
    <scope>NUCLEOTIDE SEQUENCE [LARGE SCALE GENOMIC DNA]</scope>
</reference>
<comment type="caution">
    <text evidence="1">The sequence shown here is derived from an EMBL/GenBank/DDBJ whole genome shotgun (WGS) entry which is preliminary data.</text>
</comment>